<dbReference type="GO" id="GO:0043531">
    <property type="term" value="F:ADP binding"/>
    <property type="evidence" value="ECO:0007669"/>
    <property type="project" value="UniProtKB-UniRule"/>
</dbReference>
<feature type="region of interest" description="Disordered" evidence="6">
    <location>
        <begin position="276"/>
        <end position="305"/>
    </location>
</feature>
<dbReference type="Pfam" id="PF03618">
    <property type="entry name" value="Kinase-PPPase"/>
    <property type="match status" value="1"/>
</dbReference>
<reference evidence="7" key="1">
    <citation type="journal article" date="2014" name="Int. J. Syst. Evol. Microbiol.">
        <title>Complete genome of a new Firmicutes species belonging to the dominant human colonic microbiota ('Ruminococcus bicirculans') reveals two chromosomes and a selective capacity to utilize plant glucans.</title>
        <authorList>
            <consortium name="NISC Comparative Sequencing Program"/>
            <person name="Wegmann U."/>
            <person name="Louis P."/>
            <person name="Goesmann A."/>
            <person name="Henrissat B."/>
            <person name="Duncan S.H."/>
            <person name="Flint H.J."/>
        </authorList>
    </citation>
    <scope>NUCLEOTIDE SEQUENCE</scope>
    <source>
        <strain evidence="7">CGMCC 4.5581</strain>
    </source>
</reference>
<reference evidence="10" key="2">
    <citation type="journal article" date="2019" name="Int. J. Syst. Evol. Microbiol.">
        <title>The Global Catalogue of Microorganisms (GCM) 10K type strain sequencing project: providing services to taxonomists for standard genome sequencing and annotation.</title>
        <authorList>
            <consortium name="The Broad Institute Genomics Platform"/>
            <consortium name="The Broad Institute Genome Sequencing Center for Infectious Disease"/>
            <person name="Wu L."/>
            <person name="Ma J."/>
        </authorList>
    </citation>
    <scope>NUCLEOTIDE SEQUENCE [LARGE SCALE GENOMIC DNA]</scope>
    <source>
        <strain evidence="10">CGMCC 4.5581</strain>
    </source>
</reference>
<evidence type="ECO:0000256" key="4">
    <source>
        <dbReference type="ARBA" id="ARBA00022777"/>
    </source>
</evidence>
<comment type="catalytic activity">
    <reaction evidence="5">
        <text>[pyruvate, water dikinase] + ADP = [pyruvate, water dikinase]-phosphate + AMP + H(+)</text>
        <dbReference type="Rhea" id="RHEA:46020"/>
        <dbReference type="Rhea" id="RHEA-COMP:11425"/>
        <dbReference type="Rhea" id="RHEA-COMP:11426"/>
        <dbReference type="ChEBI" id="CHEBI:15378"/>
        <dbReference type="ChEBI" id="CHEBI:43176"/>
        <dbReference type="ChEBI" id="CHEBI:68546"/>
        <dbReference type="ChEBI" id="CHEBI:456215"/>
        <dbReference type="ChEBI" id="CHEBI:456216"/>
        <dbReference type="EC" id="2.7.11.33"/>
    </reaction>
</comment>
<dbReference type="PANTHER" id="PTHR31756">
    <property type="entry name" value="PYRUVATE, PHOSPHATE DIKINASE REGULATORY PROTEIN 1, CHLOROPLASTIC"/>
    <property type="match status" value="1"/>
</dbReference>
<keyword evidence="10" id="KW-1185">Reference proteome</keyword>
<evidence type="ECO:0000313" key="10">
    <source>
        <dbReference type="Proteomes" id="UP000648663"/>
    </source>
</evidence>
<evidence type="ECO:0000313" key="7">
    <source>
        <dbReference type="EMBL" id="GGL58532.1"/>
    </source>
</evidence>
<dbReference type="EMBL" id="JAAMPA010000001">
    <property type="protein sequence ID" value="NIH68603.1"/>
    <property type="molecule type" value="Genomic_DNA"/>
</dbReference>
<comment type="function">
    <text evidence="5">Bifunctional serine/threonine kinase and phosphorylase involved in the regulation of the phosphoenolpyruvate synthase (PEPS) by catalyzing its phosphorylation/dephosphorylation.</text>
</comment>
<accession>A0A846LKM8</accession>
<dbReference type="GO" id="GO:0016776">
    <property type="term" value="F:phosphotransferase activity, phosphate group as acceptor"/>
    <property type="evidence" value="ECO:0007669"/>
    <property type="project" value="UniProtKB-UniRule"/>
</dbReference>
<dbReference type="Proteomes" id="UP000648663">
    <property type="component" value="Unassembled WGS sequence"/>
</dbReference>
<dbReference type="EC" id="2.7.11.33" evidence="5"/>
<dbReference type="NCBIfam" id="NF003742">
    <property type="entry name" value="PRK05339.1"/>
    <property type="match status" value="1"/>
</dbReference>
<evidence type="ECO:0000256" key="1">
    <source>
        <dbReference type="ARBA" id="ARBA00022527"/>
    </source>
</evidence>
<dbReference type="InterPro" id="IPR026530">
    <property type="entry name" value="PSRP"/>
</dbReference>
<dbReference type="InterPro" id="IPR005177">
    <property type="entry name" value="Kinase-pyrophosphorylase"/>
</dbReference>
<evidence type="ECO:0000256" key="3">
    <source>
        <dbReference type="ARBA" id="ARBA00022741"/>
    </source>
</evidence>
<comment type="similarity">
    <text evidence="5">Belongs to the pyruvate, phosphate/water dikinase regulatory protein family. PSRP subfamily.</text>
</comment>
<evidence type="ECO:0000256" key="5">
    <source>
        <dbReference type="HAMAP-Rule" id="MF_01062"/>
    </source>
</evidence>
<proteinExistence type="inferred from homology"/>
<reference evidence="8 9" key="3">
    <citation type="submission" date="2020-02" db="EMBL/GenBank/DDBJ databases">
        <title>Sequencing the genomes of 1000 actinobacteria strains.</title>
        <authorList>
            <person name="Klenk H.-P."/>
        </authorList>
    </citation>
    <scope>NUCLEOTIDE SEQUENCE [LARGE SCALE GENOMIC DNA]</scope>
    <source>
        <strain evidence="8 9">DSM 45201</strain>
    </source>
</reference>
<dbReference type="EC" id="2.7.4.28" evidence="5"/>
<name>A0A846LKM8_9ACTN</name>
<keyword evidence="4 5" id="KW-0418">Kinase</keyword>
<gene>
    <name evidence="8" type="ORF">FB380_003049</name>
    <name evidence="7" type="ORF">GCM10011589_13250</name>
</gene>
<dbReference type="HAMAP" id="MF_01062">
    <property type="entry name" value="PSRP"/>
    <property type="match status" value="1"/>
</dbReference>
<feature type="binding site" evidence="5">
    <location>
        <begin position="162"/>
        <end position="169"/>
    </location>
    <ligand>
        <name>ADP</name>
        <dbReference type="ChEBI" id="CHEBI:456216"/>
    </ligand>
</feature>
<dbReference type="Proteomes" id="UP000552836">
    <property type="component" value="Unassembled WGS sequence"/>
</dbReference>
<keyword evidence="3 5" id="KW-0547">Nucleotide-binding</keyword>
<dbReference type="RefSeq" id="WP_166755793.1">
    <property type="nucleotide sequence ID" value="NZ_BAABJU010000023.1"/>
</dbReference>
<dbReference type="GO" id="GO:0005524">
    <property type="term" value="F:ATP binding"/>
    <property type="evidence" value="ECO:0007669"/>
    <property type="project" value="InterPro"/>
</dbReference>
<reference evidence="7" key="4">
    <citation type="submission" date="2024-05" db="EMBL/GenBank/DDBJ databases">
        <authorList>
            <person name="Sun Q."/>
            <person name="Zhou Y."/>
        </authorList>
    </citation>
    <scope>NUCLEOTIDE SEQUENCE</scope>
    <source>
        <strain evidence="7">CGMCC 4.5581</strain>
    </source>
</reference>
<keyword evidence="2 5" id="KW-0808">Transferase</keyword>
<keyword evidence="1 5" id="KW-0723">Serine/threonine-protein kinase</keyword>
<evidence type="ECO:0000313" key="8">
    <source>
        <dbReference type="EMBL" id="NIH68603.1"/>
    </source>
</evidence>
<protein>
    <recommendedName>
        <fullName evidence="5">Putative phosphoenolpyruvate synthase regulatory protein</fullName>
        <shortName evidence="5">PEP synthase regulatory protein</shortName>
        <shortName evidence="5">PSRP</shortName>
        <ecNumber evidence="5">2.7.11.33</ecNumber>
        <ecNumber evidence="5">2.7.4.28</ecNumber>
    </recommendedName>
    <alternativeName>
        <fullName evidence="5">Pyruvate, water dikinase regulatory protein</fullName>
    </alternativeName>
</protein>
<dbReference type="PANTHER" id="PTHR31756:SF3">
    <property type="entry name" value="PYRUVATE, PHOSPHATE DIKINASE REGULATORY PROTEIN 1, CHLOROPLASTIC"/>
    <property type="match status" value="1"/>
</dbReference>
<dbReference type="AlphaFoldDB" id="A0A846LKM8"/>
<evidence type="ECO:0000256" key="6">
    <source>
        <dbReference type="SAM" id="MobiDB-lite"/>
    </source>
</evidence>
<evidence type="ECO:0000256" key="2">
    <source>
        <dbReference type="ARBA" id="ARBA00022679"/>
    </source>
</evidence>
<evidence type="ECO:0000313" key="9">
    <source>
        <dbReference type="Proteomes" id="UP000552836"/>
    </source>
</evidence>
<comment type="caution">
    <text evidence="8">The sequence shown here is derived from an EMBL/GenBank/DDBJ whole genome shotgun (WGS) entry which is preliminary data.</text>
</comment>
<sequence>MEADLPALDADAVVPVFFLSDSTGISAETMGNALLIQFPDVHFERTLIPFISSVEEARAVVAQLDEAMTGPVTPLVFTTAAVDEVREELLRTKAPIIDFFGIHMDRVEAQLGTRGLREARRLHGVGDVRRYNSRMAAIEFAIEHDDGLSPRGLDRADVVLLAPSRCGKTPTAMYLALQHGLFVANYPLVDEDLETTDLPRPVKDLRDRCFGLTTTVARLSRVRQERRPDSRYASEDQCRYELRRATAMYERHSLPTVDTSAASVEEIAAVVIQTLARQRRSSEGQPTGRRPPSGHDLRRGRTPRP</sequence>
<dbReference type="EMBL" id="BMMI01000002">
    <property type="protein sequence ID" value="GGL58532.1"/>
    <property type="molecule type" value="Genomic_DNA"/>
</dbReference>
<dbReference type="GO" id="GO:0004674">
    <property type="term" value="F:protein serine/threonine kinase activity"/>
    <property type="evidence" value="ECO:0007669"/>
    <property type="project" value="UniProtKB-UniRule"/>
</dbReference>
<comment type="catalytic activity">
    <reaction evidence="5">
        <text>[pyruvate, water dikinase]-phosphate + phosphate + H(+) = [pyruvate, water dikinase] + diphosphate</text>
        <dbReference type="Rhea" id="RHEA:48580"/>
        <dbReference type="Rhea" id="RHEA-COMP:11425"/>
        <dbReference type="Rhea" id="RHEA-COMP:11426"/>
        <dbReference type="ChEBI" id="CHEBI:15378"/>
        <dbReference type="ChEBI" id="CHEBI:33019"/>
        <dbReference type="ChEBI" id="CHEBI:43176"/>
        <dbReference type="ChEBI" id="CHEBI:43474"/>
        <dbReference type="ChEBI" id="CHEBI:68546"/>
        <dbReference type="EC" id="2.7.4.28"/>
    </reaction>
</comment>
<organism evidence="8 9">
    <name type="scientific">Modestobacter marinus</name>
    <dbReference type="NCBI Taxonomy" id="477641"/>
    <lineage>
        <taxon>Bacteria</taxon>
        <taxon>Bacillati</taxon>
        <taxon>Actinomycetota</taxon>
        <taxon>Actinomycetes</taxon>
        <taxon>Geodermatophilales</taxon>
        <taxon>Geodermatophilaceae</taxon>
        <taxon>Modestobacter</taxon>
    </lineage>
</organism>